<accession>A0A8T1Q111</accession>
<reference evidence="3" key="1">
    <citation type="submission" date="2020-12" db="EMBL/GenBank/DDBJ databases">
        <title>WGS assembly of Carya illinoinensis cv. Pawnee.</title>
        <authorList>
            <person name="Platts A."/>
            <person name="Shu S."/>
            <person name="Wright S."/>
            <person name="Barry K."/>
            <person name="Edger P."/>
            <person name="Pires J.C."/>
            <person name="Schmutz J."/>
        </authorList>
    </citation>
    <scope>NUCLEOTIDE SEQUENCE</scope>
    <source>
        <tissue evidence="3">Leaf</tissue>
    </source>
</reference>
<dbReference type="FunFam" id="3.40.50.10140:FF:000007">
    <property type="entry name" value="Disease resistance protein (TIR-NBS-LRR class)"/>
    <property type="match status" value="1"/>
</dbReference>
<dbReference type="PANTHER" id="PTHR32009">
    <property type="entry name" value="TMV RESISTANCE PROTEIN N-LIKE"/>
    <property type="match status" value="1"/>
</dbReference>
<keyword evidence="1" id="KW-0520">NAD</keyword>
<dbReference type="GO" id="GO:0007165">
    <property type="term" value="P:signal transduction"/>
    <property type="evidence" value="ECO:0007669"/>
    <property type="project" value="InterPro"/>
</dbReference>
<organism evidence="3 4">
    <name type="scientific">Carya illinoinensis</name>
    <name type="common">Pecan</name>
    <dbReference type="NCBI Taxonomy" id="32201"/>
    <lineage>
        <taxon>Eukaryota</taxon>
        <taxon>Viridiplantae</taxon>
        <taxon>Streptophyta</taxon>
        <taxon>Embryophyta</taxon>
        <taxon>Tracheophyta</taxon>
        <taxon>Spermatophyta</taxon>
        <taxon>Magnoliopsida</taxon>
        <taxon>eudicotyledons</taxon>
        <taxon>Gunneridae</taxon>
        <taxon>Pentapetalae</taxon>
        <taxon>rosids</taxon>
        <taxon>fabids</taxon>
        <taxon>Fagales</taxon>
        <taxon>Juglandaceae</taxon>
        <taxon>Carya</taxon>
    </lineage>
</organism>
<gene>
    <name evidence="3" type="ORF">CIPAW_07G128900</name>
</gene>
<dbReference type="PROSITE" id="PS50104">
    <property type="entry name" value="TIR"/>
    <property type="match status" value="1"/>
</dbReference>
<protein>
    <recommendedName>
        <fullName evidence="2">TIR domain-containing protein</fullName>
    </recommendedName>
</protein>
<evidence type="ECO:0000313" key="4">
    <source>
        <dbReference type="Proteomes" id="UP000811609"/>
    </source>
</evidence>
<dbReference type="SMART" id="SM00255">
    <property type="entry name" value="TIR"/>
    <property type="match status" value="1"/>
</dbReference>
<keyword evidence="4" id="KW-1185">Reference proteome</keyword>
<proteinExistence type="predicted"/>
<evidence type="ECO:0000259" key="2">
    <source>
        <dbReference type="PROSITE" id="PS50104"/>
    </source>
</evidence>
<comment type="caution">
    <text evidence="3">The sequence shown here is derived from an EMBL/GenBank/DDBJ whole genome shotgun (WGS) entry which is preliminary data.</text>
</comment>
<dbReference type="InterPro" id="IPR000157">
    <property type="entry name" value="TIR_dom"/>
</dbReference>
<evidence type="ECO:0000313" key="3">
    <source>
        <dbReference type="EMBL" id="KAG6648168.1"/>
    </source>
</evidence>
<name>A0A8T1Q111_CARIL</name>
<dbReference type="Pfam" id="PF01582">
    <property type="entry name" value="TIR"/>
    <property type="match status" value="1"/>
</dbReference>
<dbReference type="Proteomes" id="UP000811609">
    <property type="component" value="Chromosome 7"/>
</dbReference>
<feature type="domain" description="TIR" evidence="2">
    <location>
        <begin position="20"/>
        <end position="169"/>
    </location>
</feature>
<dbReference type="PANTHER" id="PTHR32009:SF153">
    <property type="entry name" value="TMV RESISTANCE PROTEIN N-LIKE"/>
    <property type="match status" value="1"/>
</dbReference>
<evidence type="ECO:0000256" key="1">
    <source>
        <dbReference type="ARBA" id="ARBA00023027"/>
    </source>
</evidence>
<dbReference type="AlphaFoldDB" id="A0A8T1Q111"/>
<dbReference type="EMBL" id="CM031815">
    <property type="protein sequence ID" value="KAG6648168.1"/>
    <property type="molecule type" value="Genomic_DNA"/>
</dbReference>
<sequence>MASTSTQTASSSSSPSEHGWENEVFLSFYGKDTRMGFTDHLYADLTRKGIIAFRDDEKLQRGENISEELLKAVQESLYAIVVMSRNFAFSKWCLMELAEIVKCMGEKRLTVYPIFYHVDPSDVRNQTGTFEKAFSMHEESLKVDKEKMQARRDALTAVGNISGWHLHDR</sequence>